<dbReference type="Proteomes" id="UP001501138">
    <property type="component" value="Unassembled WGS sequence"/>
</dbReference>
<sequence length="163" mass="18081">MGEPTAARLTDRQQVWRGLLQGQRAMLLRLGVELKRDFGLTIPQYEALLALHQGPRRGLPATRLARELLYSSGSGSNLIARIEQLGYVRRSTGDTDARTQLVTLTEAGEDLIVRATEAHVAALRAEFEPLIDDDEVAVLLRFARRLAEHEGVHAQPPEPVEPD</sequence>
<keyword evidence="3" id="KW-1185">Reference proteome</keyword>
<proteinExistence type="predicted"/>
<feature type="domain" description="HTH marR-type" evidence="1">
    <location>
        <begin position="12"/>
        <end position="148"/>
    </location>
</feature>
<dbReference type="Pfam" id="PF12802">
    <property type="entry name" value="MarR_2"/>
    <property type="match status" value="1"/>
</dbReference>
<name>A0ABN2INV4_9MICO</name>
<organism evidence="2 3">
    <name type="scientific">Isoptericola hypogeus</name>
    <dbReference type="NCBI Taxonomy" id="300179"/>
    <lineage>
        <taxon>Bacteria</taxon>
        <taxon>Bacillati</taxon>
        <taxon>Actinomycetota</taxon>
        <taxon>Actinomycetes</taxon>
        <taxon>Micrococcales</taxon>
        <taxon>Promicromonosporaceae</taxon>
        <taxon>Isoptericola</taxon>
    </lineage>
</organism>
<dbReference type="InterPro" id="IPR036388">
    <property type="entry name" value="WH-like_DNA-bd_sf"/>
</dbReference>
<dbReference type="Gene3D" id="1.10.10.10">
    <property type="entry name" value="Winged helix-like DNA-binding domain superfamily/Winged helix DNA-binding domain"/>
    <property type="match status" value="1"/>
</dbReference>
<dbReference type="InterPro" id="IPR036390">
    <property type="entry name" value="WH_DNA-bd_sf"/>
</dbReference>
<dbReference type="PANTHER" id="PTHR33164:SF43">
    <property type="entry name" value="HTH-TYPE TRANSCRIPTIONAL REPRESSOR YETL"/>
    <property type="match status" value="1"/>
</dbReference>
<comment type="caution">
    <text evidence="2">The sequence shown here is derived from an EMBL/GenBank/DDBJ whole genome shotgun (WGS) entry which is preliminary data.</text>
</comment>
<accession>A0ABN2INV4</accession>
<dbReference type="PRINTS" id="PR00598">
    <property type="entry name" value="HTHMARR"/>
</dbReference>
<reference evidence="2 3" key="1">
    <citation type="journal article" date="2019" name="Int. J. Syst. Evol. Microbiol.">
        <title>The Global Catalogue of Microorganisms (GCM) 10K type strain sequencing project: providing services to taxonomists for standard genome sequencing and annotation.</title>
        <authorList>
            <consortium name="The Broad Institute Genomics Platform"/>
            <consortium name="The Broad Institute Genome Sequencing Center for Infectious Disease"/>
            <person name="Wu L."/>
            <person name="Ma J."/>
        </authorList>
    </citation>
    <scope>NUCLEOTIDE SEQUENCE [LARGE SCALE GENOMIC DNA]</scope>
    <source>
        <strain evidence="2 3">JCM 15589</strain>
    </source>
</reference>
<gene>
    <name evidence="2" type="ORF">GCM10009809_01030</name>
</gene>
<evidence type="ECO:0000313" key="3">
    <source>
        <dbReference type="Proteomes" id="UP001501138"/>
    </source>
</evidence>
<dbReference type="EMBL" id="BAAAPM010000001">
    <property type="protein sequence ID" value="GAA1708610.1"/>
    <property type="molecule type" value="Genomic_DNA"/>
</dbReference>
<evidence type="ECO:0000259" key="1">
    <source>
        <dbReference type="PROSITE" id="PS50995"/>
    </source>
</evidence>
<protein>
    <recommendedName>
        <fullName evidence="1">HTH marR-type domain-containing protein</fullName>
    </recommendedName>
</protein>
<dbReference type="SUPFAM" id="SSF46785">
    <property type="entry name" value="Winged helix' DNA-binding domain"/>
    <property type="match status" value="1"/>
</dbReference>
<dbReference type="InterPro" id="IPR039422">
    <property type="entry name" value="MarR/SlyA-like"/>
</dbReference>
<dbReference type="PANTHER" id="PTHR33164">
    <property type="entry name" value="TRANSCRIPTIONAL REGULATOR, MARR FAMILY"/>
    <property type="match status" value="1"/>
</dbReference>
<dbReference type="InterPro" id="IPR000835">
    <property type="entry name" value="HTH_MarR-typ"/>
</dbReference>
<dbReference type="PROSITE" id="PS50995">
    <property type="entry name" value="HTH_MARR_2"/>
    <property type="match status" value="1"/>
</dbReference>
<evidence type="ECO:0000313" key="2">
    <source>
        <dbReference type="EMBL" id="GAA1708610.1"/>
    </source>
</evidence>
<dbReference type="SMART" id="SM00347">
    <property type="entry name" value="HTH_MARR"/>
    <property type="match status" value="1"/>
</dbReference>